<proteinExistence type="predicted"/>
<keyword evidence="8" id="KW-0539">Nucleus</keyword>
<dbReference type="PANTHER" id="PTHR13539:SF3">
    <property type="entry name" value="CALMODULIN-LYSINE N-METHYLTRANSFERASE"/>
    <property type="match status" value="1"/>
</dbReference>
<evidence type="ECO:0000256" key="8">
    <source>
        <dbReference type="ARBA" id="ARBA00023242"/>
    </source>
</evidence>
<dbReference type="GO" id="GO:0005737">
    <property type="term" value="C:cytoplasm"/>
    <property type="evidence" value="ECO:0007669"/>
    <property type="project" value="UniProtKB-SubCell"/>
</dbReference>
<evidence type="ECO:0000256" key="1">
    <source>
        <dbReference type="ARBA" id="ARBA00004123"/>
    </source>
</evidence>
<dbReference type="GO" id="GO:0018025">
    <property type="term" value="F:calmodulin-lysine N-methyltransferase activity"/>
    <property type="evidence" value="ECO:0007669"/>
    <property type="project" value="UniProtKB-EC"/>
</dbReference>
<comment type="caution">
    <text evidence="10">The sequence shown here is derived from an EMBL/GenBank/DDBJ whole genome shotgun (WGS) entry which is preliminary data.</text>
</comment>
<protein>
    <recommendedName>
        <fullName evidence="4">Calmodulin-lysine N-methyltransferase</fullName>
        <ecNumber evidence="3">2.1.1.60</ecNumber>
    </recommendedName>
</protein>
<dbReference type="PANTHER" id="PTHR13539">
    <property type="entry name" value="CALMODULIN-LYSINE N-METHYLTRANSFERASE"/>
    <property type="match status" value="1"/>
</dbReference>
<dbReference type="Pfam" id="PF10294">
    <property type="entry name" value="Methyltransf_16"/>
    <property type="match status" value="1"/>
</dbReference>
<dbReference type="RefSeq" id="XP_044550023.1">
    <property type="nucleotide sequence ID" value="XM_044692678.1"/>
</dbReference>
<keyword evidence="6" id="KW-0489">Methyltransferase</keyword>
<evidence type="ECO:0000256" key="7">
    <source>
        <dbReference type="ARBA" id="ARBA00022679"/>
    </source>
</evidence>
<dbReference type="SUPFAM" id="SSF53335">
    <property type="entry name" value="S-adenosyl-L-methionine-dependent methyltransferases"/>
    <property type="match status" value="1"/>
</dbReference>
<dbReference type="EMBL" id="PYSW02000017">
    <property type="protein sequence ID" value="KAG2386030.1"/>
    <property type="molecule type" value="Genomic_DNA"/>
</dbReference>
<keyword evidence="7" id="KW-0808">Transferase</keyword>
<keyword evidence="5" id="KW-0963">Cytoplasm</keyword>
<name>A0AA88GNK3_NAELO</name>
<keyword evidence="11" id="KW-1185">Reference proteome</keyword>
<dbReference type="AlphaFoldDB" id="A0AA88GNK3"/>
<feature type="compositionally biased region" description="Polar residues" evidence="9">
    <location>
        <begin position="34"/>
        <end position="53"/>
    </location>
</feature>
<gene>
    <name evidence="10" type="ORF">C9374_003179</name>
</gene>
<evidence type="ECO:0000313" key="10">
    <source>
        <dbReference type="EMBL" id="KAG2386030.1"/>
    </source>
</evidence>
<dbReference type="GO" id="GO:0005634">
    <property type="term" value="C:nucleus"/>
    <property type="evidence" value="ECO:0007669"/>
    <property type="project" value="UniProtKB-SubCell"/>
</dbReference>
<accession>A0AA88GNK3</accession>
<dbReference type="GeneID" id="68095634"/>
<reference evidence="10 11" key="1">
    <citation type="journal article" date="2018" name="BMC Genomics">
        <title>The genome of Naegleria lovaniensis, the basis for a comparative approach to unravel pathogenicity factors of the human pathogenic amoeba N. fowleri.</title>
        <authorList>
            <person name="Liechti N."/>
            <person name="Schurch N."/>
            <person name="Bruggmann R."/>
            <person name="Wittwer M."/>
        </authorList>
    </citation>
    <scope>NUCLEOTIDE SEQUENCE [LARGE SCALE GENOMIC DNA]</scope>
    <source>
        <strain evidence="10 11">ATCC 30569</strain>
    </source>
</reference>
<evidence type="ECO:0000256" key="5">
    <source>
        <dbReference type="ARBA" id="ARBA00022490"/>
    </source>
</evidence>
<organism evidence="10 11">
    <name type="scientific">Naegleria lovaniensis</name>
    <name type="common">Amoeba</name>
    <dbReference type="NCBI Taxonomy" id="51637"/>
    <lineage>
        <taxon>Eukaryota</taxon>
        <taxon>Discoba</taxon>
        <taxon>Heterolobosea</taxon>
        <taxon>Tetramitia</taxon>
        <taxon>Eutetramitia</taxon>
        <taxon>Vahlkampfiidae</taxon>
        <taxon>Naegleria</taxon>
    </lineage>
</organism>
<dbReference type="EC" id="2.1.1.60" evidence="3"/>
<dbReference type="CDD" id="cd02440">
    <property type="entry name" value="AdoMet_MTases"/>
    <property type="match status" value="1"/>
</dbReference>
<evidence type="ECO:0000256" key="3">
    <source>
        <dbReference type="ARBA" id="ARBA00011914"/>
    </source>
</evidence>
<dbReference type="InterPro" id="IPR019410">
    <property type="entry name" value="Methyltransf_16"/>
</dbReference>
<evidence type="ECO:0000256" key="6">
    <source>
        <dbReference type="ARBA" id="ARBA00022603"/>
    </source>
</evidence>
<evidence type="ECO:0000256" key="2">
    <source>
        <dbReference type="ARBA" id="ARBA00004496"/>
    </source>
</evidence>
<feature type="region of interest" description="Disordered" evidence="9">
    <location>
        <begin position="34"/>
        <end position="54"/>
    </location>
</feature>
<evidence type="ECO:0000313" key="11">
    <source>
        <dbReference type="Proteomes" id="UP000816034"/>
    </source>
</evidence>
<dbReference type="GO" id="GO:0032259">
    <property type="term" value="P:methylation"/>
    <property type="evidence" value="ECO:0007669"/>
    <property type="project" value="UniProtKB-KW"/>
</dbReference>
<dbReference type="Proteomes" id="UP000816034">
    <property type="component" value="Unassembled WGS sequence"/>
</dbReference>
<evidence type="ECO:0000256" key="4">
    <source>
        <dbReference type="ARBA" id="ARBA00020594"/>
    </source>
</evidence>
<dbReference type="InterPro" id="IPR029063">
    <property type="entry name" value="SAM-dependent_MTases_sf"/>
</dbReference>
<comment type="subcellular location">
    <subcellularLocation>
        <location evidence="2">Cytoplasm</location>
    </subcellularLocation>
    <subcellularLocation>
        <location evidence="1">Nucleus</location>
    </subcellularLocation>
</comment>
<evidence type="ECO:0000256" key="9">
    <source>
        <dbReference type="SAM" id="MobiDB-lite"/>
    </source>
</evidence>
<sequence>MEAPYCMTFVSGSKTASSSSLSLMEHGMMERLSTITSEESSEGKQIQNEQQKGLENGQVCRAQISNEYEPRNTKAMMRWRMLKKFLLSKQYENTDSETPSVTRCISSFGLIERKEVKQPKVAYGETIPSALSRHKWMHFSLKKYGSSQKQFSSNFNELSIEVRVKTETTMKDLEIADKDNVDNTGNICVWPSEEILAFYSVYKLGAEFFNGKRVLEIGCGIGVAGLMIAKAFPCIKEIVLTDGNASVVENLRCNINHLVQSGDLIEEKISCSQLLWQSTSQLEMLGKFDILLAADCLFFEEYHNDLMTLLEKSAEKVFGHLTVIMFNPKRGKSLENFVSKFQHQSQACIQINENYDENIFNTCLRYEKENAFFSKDNHYPLLMEIKF</sequence>
<dbReference type="Gene3D" id="3.40.50.150">
    <property type="entry name" value="Vaccinia Virus protein VP39"/>
    <property type="match status" value="1"/>
</dbReference>
<dbReference type="InterPro" id="IPR025800">
    <property type="entry name" value="CaM-Lys-N-MeTrfase"/>
</dbReference>